<organism evidence="6 7">
    <name type="scientific">Clydaea vesicula</name>
    <dbReference type="NCBI Taxonomy" id="447962"/>
    <lineage>
        <taxon>Eukaryota</taxon>
        <taxon>Fungi</taxon>
        <taxon>Fungi incertae sedis</taxon>
        <taxon>Chytridiomycota</taxon>
        <taxon>Chytridiomycota incertae sedis</taxon>
        <taxon>Chytridiomycetes</taxon>
        <taxon>Lobulomycetales</taxon>
        <taxon>Lobulomycetaceae</taxon>
        <taxon>Clydaea</taxon>
    </lineage>
</organism>
<dbReference type="InterPro" id="IPR001932">
    <property type="entry name" value="PPM-type_phosphatase-like_dom"/>
</dbReference>
<keyword evidence="1" id="KW-0479">Metal-binding</keyword>
<keyword evidence="7" id="KW-1185">Reference proteome</keyword>
<protein>
    <recommendedName>
        <fullName evidence="5">PPM-type phosphatase domain-containing protein</fullName>
    </recommendedName>
</protein>
<feature type="domain" description="PPM-type phosphatase" evidence="5">
    <location>
        <begin position="28"/>
        <end position="325"/>
    </location>
</feature>
<dbReference type="InterPro" id="IPR015655">
    <property type="entry name" value="PP2C"/>
</dbReference>
<comment type="similarity">
    <text evidence="4">Belongs to the PP2C family.</text>
</comment>
<keyword evidence="2 4" id="KW-0378">Hydrolase</keyword>
<dbReference type="EMBL" id="JADGJW010000393">
    <property type="protein sequence ID" value="KAJ3218160.1"/>
    <property type="molecule type" value="Genomic_DNA"/>
</dbReference>
<dbReference type="SUPFAM" id="SSF81606">
    <property type="entry name" value="PP2C-like"/>
    <property type="match status" value="1"/>
</dbReference>
<evidence type="ECO:0000256" key="4">
    <source>
        <dbReference type="RuleBase" id="RU003465"/>
    </source>
</evidence>
<dbReference type="Proteomes" id="UP001211065">
    <property type="component" value="Unassembled WGS sequence"/>
</dbReference>
<evidence type="ECO:0000313" key="6">
    <source>
        <dbReference type="EMBL" id="KAJ3218160.1"/>
    </source>
</evidence>
<dbReference type="Gene3D" id="3.60.40.10">
    <property type="entry name" value="PPM-type phosphatase domain"/>
    <property type="match status" value="1"/>
</dbReference>
<dbReference type="AlphaFoldDB" id="A0AAD5TZP2"/>
<evidence type="ECO:0000256" key="1">
    <source>
        <dbReference type="ARBA" id="ARBA00022723"/>
    </source>
</evidence>
<gene>
    <name evidence="6" type="ORF">HK099_005174</name>
</gene>
<sequence>MKKLSKIDQNLIINANSKSKLIKHNNDIYTLHSNYLKSNNPIEDNRSENYSSDKFMLGVFDGHGGWECASVLSNYLNAYVSKELRLIKNKKSSNKKEDIINAIKTGFNKLDADILKGGFENKNYLEPALSGSCAVLLLMDGHDVYVANTGDCRAVLGKQNEDGMFEAVPLSVDQGVDNLNEVKRLEEEHPGLMPSRAFGDAVTAEPVVTHYKITPPKITVNKKDQKVLLSGDLFLILASDGLWDDLSNEESVKIMQNYLHSNKFIDTFDEKIEKNFVFEDLNASTLLIKNSLHKNSKGDIGKLLSIPYPKCRNYRDDVTVEVLFFFNTNEFLGVGEEGKVTFDKDTKEADLKLANKKIDRINISNFISGMKSKL</sequence>
<keyword evidence="3 4" id="KW-0904">Protein phosphatase</keyword>
<evidence type="ECO:0000313" key="7">
    <source>
        <dbReference type="Proteomes" id="UP001211065"/>
    </source>
</evidence>
<dbReference type="CDD" id="cd00143">
    <property type="entry name" value="PP2Cc"/>
    <property type="match status" value="1"/>
</dbReference>
<dbReference type="InterPro" id="IPR036457">
    <property type="entry name" value="PPM-type-like_dom_sf"/>
</dbReference>
<name>A0AAD5TZP2_9FUNG</name>
<proteinExistence type="inferred from homology"/>
<comment type="caution">
    <text evidence="6">The sequence shown here is derived from an EMBL/GenBank/DDBJ whole genome shotgun (WGS) entry which is preliminary data.</text>
</comment>
<reference evidence="6" key="1">
    <citation type="submission" date="2020-05" db="EMBL/GenBank/DDBJ databases">
        <title>Phylogenomic resolution of chytrid fungi.</title>
        <authorList>
            <person name="Stajich J.E."/>
            <person name="Amses K."/>
            <person name="Simmons R."/>
            <person name="Seto K."/>
            <person name="Myers J."/>
            <person name="Bonds A."/>
            <person name="Quandt C.A."/>
            <person name="Barry K."/>
            <person name="Liu P."/>
            <person name="Grigoriev I."/>
            <person name="Longcore J.E."/>
            <person name="James T.Y."/>
        </authorList>
    </citation>
    <scope>NUCLEOTIDE SEQUENCE</scope>
    <source>
        <strain evidence="6">JEL0476</strain>
    </source>
</reference>
<dbReference type="InterPro" id="IPR000222">
    <property type="entry name" value="PP2C_BS"/>
</dbReference>
<evidence type="ECO:0000256" key="3">
    <source>
        <dbReference type="ARBA" id="ARBA00022912"/>
    </source>
</evidence>
<accession>A0AAD5TZP2</accession>
<dbReference type="PANTHER" id="PTHR47992">
    <property type="entry name" value="PROTEIN PHOSPHATASE"/>
    <property type="match status" value="1"/>
</dbReference>
<evidence type="ECO:0000259" key="5">
    <source>
        <dbReference type="PROSITE" id="PS51746"/>
    </source>
</evidence>
<dbReference type="GO" id="GO:0004722">
    <property type="term" value="F:protein serine/threonine phosphatase activity"/>
    <property type="evidence" value="ECO:0007669"/>
    <property type="project" value="InterPro"/>
</dbReference>
<dbReference type="GO" id="GO:0046872">
    <property type="term" value="F:metal ion binding"/>
    <property type="evidence" value="ECO:0007669"/>
    <property type="project" value="UniProtKB-KW"/>
</dbReference>
<dbReference type="Pfam" id="PF00481">
    <property type="entry name" value="PP2C"/>
    <property type="match status" value="1"/>
</dbReference>
<dbReference type="PROSITE" id="PS51746">
    <property type="entry name" value="PPM_2"/>
    <property type="match status" value="1"/>
</dbReference>
<dbReference type="SMART" id="SM00332">
    <property type="entry name" value="PP2Cc"/>
    <property type="match status" value="1"/>
</dbReference>
<dbReference type="PROSITE" id="PS01032">
    <property type="entry name" value="PPM_1"/>
    <property type="match status" value="1"/>
</dbReference>
<evidence type="ECO:0000256" key="2">
    <source>
        <dbReference type="ARBA" id="ARBA00022801"/>
    </source>
</evidence>